<dbReference type="GO" id="GO:0000731">
    <property type="term" value="P:DNA synthesis involved in DNA repair"/>
    <property type="evidence" value="ECO:0007669"/>
    <property type="project" value="TreeGrafter"/>
</dbReference>
<dbReference type="InterPro" id="IPR042174">
    <property type="entry name" value="RecF_2"/>
</dbReference>
<evidence type="ECO:0000256" key="3">
    <source>
        <dbReference type="ARBA" id="ARBA00020170"/>
    </source>
</evidence>
<evidence type="ECO:0000313" key="12">
    <source>
        <dbReference type="EMBL" id="KJV56564.1"/>
    </source>
</evidence>
<evidence type="ECO:0000256" key="9">
    <source>
        <dbReference type="HAMAP-Rule" id="MF_00365"/>
    </source>
</evidence>
<protein>
    <recommendedName>
        <fullName evidence="3 9">DNA replication and repair protein RecF</fullName>
    </recommendedName>
</protein>
<dbReference type="STRING" id="1359168.OCHUTO_0423"/>
<dbReference type="PROSITE" id="PS00618">
    <property type="entry name" value="RECF_2"/>
    <property type="match status" value="1"/>
</dbReference>
<comment type="function">
    <text evidence="9 10">The RecF protein is involved in DNA metabolism; it is required for DNA replication and normal SOS inducibility. RecF binds preferentially to single-stranded, linear DNA. It also seems to bind ATP.</text>
</comment>
<keyword evidence="9 10" id="KW-0227">DNA damage</keyword>
<evidence type="ECO:0000256" key="5">
    <source>
        <dbReference type="ARBA" id="ARBA00022705"/>
    </source>
</evidence>
<evidence type="ECO:0000256" key="7">
    <source>
        <dbReference type="ARBA" id="ARBA00022840"/>
    </source>
</evidence>
<keyword evidence="6 9" id="KW-0547">Nucleotide-binding</keyword>
<dbReference type="OrthoDB" id="9803889at2"/>
<dbReference type="InterPro" id="IPR001238">
    <property type="entry name" value="DNA-binding_RecF"/>
</dbReference>
<dbReference type="PATRIC" id="fig|1359168.3.peg.1186"/>
<evidence type="ECO:0000256" key="6">
    <source>
        <dbReference type="ARBA" id="ARBA00022741"/>
    </source>
</evidence>
<feature type="binding site" evidence="9">
    <location>
        <begin position="38"/>
        <end position="45"/>
    </location>
    <ligand>
        <name>ATP</name>
        <dbReference type="ChEBI" id="CHEBI:30616"/>
    </ligand>
</feature>
<reference evidence="12 13" key="1">
    <citation type="submission" date="2015-02" db="EMBL/GenBank/DDBJ databases">
        <title>Genome Sequencing of Rickettsiales.</title>
        <authorList>
            <person name="Daugherty S.C."/>
            <person name="Su Q."/>
            <person name="Abolude K."/>
            <person name="Beier-Sexton M."/>
            <person name="Carlyon J.A."/>
            <person name="Carter R."/>
            <person name="Day N.P."/>
            <person name="Dumler S.J."/>
            <person name="Dyachenko V."/>
            <person name="Godinez A."/>
            <person name="Kurtti T.J."/>
            <person name="Lichay M."/>
            <person name="Mullins K.E."/>
            <person name="Ott S."/>
            <person name="Pappas-Brown V."/>
            <person name="Paris D.H."/>
            <person name="Patel P."/>
            <person name="Richards A.L."/>
            <person name="Sadzewicz L."/>
            <person name="Sears K."/>
            <person name="Seidman D."/>
            <person name="Sengamalay N."/>
            <person name="Stenos J."/>
            <person name="Tallon L.J."/>
            <person name="Vincent G."/>
            <person name="Fraser C.M."/>
            <person name="Munderloh U."/>
            <person name="Dunning-Hotopp J.C."/>
        </authorList>
    </citation>
    <scope>NUCLEOTIDE SEQUENCE [LARGE SCALE GENOMIC DNA]</scope>
    <source>
        <strain evidence="12 13">Fuller</strain>
    </source>
</reference>
<evidence type="ECO:0000256" key="1">
    <source>
        <dbReference type="ARBA" id="ARBA00004496"/>
    </source>
</evidence>
<accession>A0A0F3MPQ0</accession>
<dbReference type="HAMAP" id="MF_00365">
    <property type="entry name" value="RecF"/>
    <property type="match status" value="1"/>
</dbReference>
<dbReference type="GO" id="GO:0006302">
    <property type="term" value="P:double-strand break repair"/>
    <property type="evidence" value="ECO:0007669"/>
    <property type="project" value="TreeGrafter"/>
</dbReference>
<comment type="caution">
    <text evidence="12">The sequence shown here is derived from an EMBL/GenBank/DDBJ whole genome shotgun (WGS) entry which is preliminary data.</text>
</comment>
<name>A0A0F3MPQ0_9RICK</name>
<dbReference type="InterPro" id="IPR027417">
    <property type="entry name" value="P-loop_NTPase"/>
</dbReference>
<dbReference type="GO" id="GO:0006260">
    <property type="term" value="P:DNA replication"/>
    <property type="evidence" value="ECO:0007669"/>
    <property type="project" value="UniProtKB-UniRule"/>
</dbReference>
<evidence type="ECO:0000256" key="10">
    <source>
        <dbReference type="RuleBase" id="RU000578"/>
    </source>
</evidence>
<keyword evidence="7 9" id="KW-0067">ATP-binding</keyword>
<evidence type="ECO:0000256" key="8">
    <source>
        <dbReference type="ARBA" id="ARBA00023125"/>
    </source>
</evidence>
<keyword evidence="9 10" id="KW-0742">SOS response</keyword>
<comment type="subcellular location">
    <subcellularLocation>
        <location evidence="1 9 10">Cytoplasm</location>
    </subcellularLocation>
</comment>
<dbReference type="SUPFAM" id="SSF52540">
    <property type="entry name" value="P-loop containing nucleoside triphosphate hydrolases"/>
    <property type="match status" value="1"/>
</dbReference>
<dbReference type="Proteomes" id="UP000033616">
    <property type="component" value="Unassembled WGS sequence"/>
</dbReference>
<dbReference type="InterPro" id="IPR018078">
    <property type="entry name" value="DNA-binding_RecF_CS"/>
</dbReference>
<dbReference type="Gene3D" id="3.40.50.300">
    <property type="entry name" value="P-loop containing nucleotide triphosphate hydrolases"/>
    <property type="match status" value="1"/>
</dbReference>
<dbReference type="RefSeq" id="WP_045797146.1">
    <property type="nucleotide sequence ID" value="NZ_LANP01000008.1"/>
</dbReference>
<gene>
    <name evidence="9" type="primary">recF</name>
    <name evidence="12" type="ORF">OCHUTO_0423</name>
</gene>
<proteinExistence type="inferred from homology"/>
<evidence type="ECO:0000256" key="4">
    <source>
        <dbReference type="ARBA" id="ARBA00022490"/>
    </source>
</evidence>
<dbReference type="GO" id="GO:0005524">
    <property type="term" value="F:ATP binding"/>
    <property type="evidence" value="ECO:0007669"/>
    <property type="project" value="UniProtKB-UniRule"/>
</dbReference>
<dbReference type="GO" id="GO:0003697">
    <property type="term" value="F:single-stranded DNA binding"/>
    <property type="evidence" value="ECO:0007669"/>
    <property type="project" value="UniProtKB-UniRule"/>
</dbReference>
<organism evidence="12 13">
    <name type="scientific">Orientia chuto str. Dubai</name>
    <dbReference type="NCBI Taxonomy" id="1359168"/>
    <lineage>
        <taxon>Bacteria</taxon>
        <taxon>Pseudomonadati</taxon>
        <taxon>Pseudomonadota</taxon>
        <taxon>Alphaproteobacteria</taxon>
        <taxon>Rickettsiales</taxon>
        <taxon>Rickettsiaceae</taxon>
        <taxon>Rickettsieae</taxon>
        <taxon>Orientia</taxon>
    </lineage>
</organism>
<keyword evidence="9 10" id="KW-0234">DNA repair</keyword>
<dbReference type="GO" id="GO:0009432">
    <property type="term" value="P:SOS response"/>
    <property type="evidence" value="ECO:0007669"/>
    <property type="project" value="UniProtKB-UniRule"/>
</dbReference>
<evidence type="ECO:0000313" key="13">
    <source>
        <dbReference type="Proteomes" id="UP000033616"/>
    </source>
</evidence>
<keyword evidence="4 9" id="KW-0963">Cytoplasm</keyword>
<dbReference type="InterPro" id="IPR003395">
    <property type="entry name" value="RecF/RecN/SMC_N"/>
</dbReference>
<sequence>MTLGTSSICRITKLVLHDYRNLTELTVSSQCDKILIAGINGSGKTNLLESISLFAPGRGLRGAKYDDILRRGPGSNDVACQWIAEITLQTAINIVKISTNYYRNTAKRYIKLNDNTIAGHKLLEFVNMICITPQMESVFLDGITQRRKLLDRIVFLFDHKHAERVNKYEHYLRERMILLRTNPSQTRWISVIENSLAKVSLEIALCRYQVIRQLQLYLDEIEAPFPKVKLDIKCQIMELYFQELPKILELISSRFYDSRTIDCNSGKSCFGVHRSDFKVTHIEKNQLAQFCSTGEQKALLISLLIAQMLQYSRNYGKFPILLLDELFIHLDIEKRQYLANFLAQFPVQCWISSTEPDDANLFNNGCITDLIILT</sequence>
<dbReference type="EMBL" id="LANP01000008">
    <property type="protein sequence ID" value="KJV56564.1"/>
    <property type="molecule type" value="Genomic_DNA"/>
</dbReference>
<keyword evidence="8 9" id="KW-0238">DNA-binding</keyword>
<evidence type="ECO:0000259" key="11">
    <source>
        <dbReference type="Pfam" id="PF02463"/>
    </source>
</evidence>
<keyword evidence="13" id="KW-1185">Reference proteome</keyword>
<comment type="similarity">
    <text evidence="2 9 10">Belongs to the RecF family.</text>
</comment>
<dbReference type="AlphaFoldDB" id="A0A0F3MPQ0"/>
<dbReference type="PANTHER" id="PTHR32182:SF0">
    <property type="entry name" value="DNA REPLICATION AND REPAIR PROTEIN RECF"/>
    <property type="match status" value="1"/>
</dbReference>
<dbReference type="GO" id="GO:0005737">
    <property type="term" value="C:cytoplasm"/>
    <property type="evidence" value="ECO:0007669"/>
    <property type="project" value="UniProtKB-SubCell"/>
</dbReference>
<dbReference type="NCBIfam" id="TIGR00611">
    <property type="entry name" value="recf"/>
    <property type="match status" value="1"/>
</dbReference>
<feature type="domain" description="RecF/RecN/SMC N-terminal" evidence="11">
    <location>
        <begin position="11"/>
        <end position="354"/>
    </location>
</feature>
<dbReference type="PANTHER" id="PTHR32182">
    <property type="entry name" value="DNA REPLICATION AND REPAIR PROTEIN RECF"/>
    <property type="match status" value="1"/>
</dbReference>
<dbReference type="Gene3D" id="1.20.1050.90">
    <property type="entry name" value="RecF/RecN/SMC, N-terminal domain"/>
    <property type="match status" value="1"/>
</dbReference>
<dbReference type="Pfam" id="PF02463">
    <property type="entry name" value="SMC_N"/>
    <property type="match status" value="1"/>
</dbReference>
<evidence type="ECO:0000256" key="2">
    <source>
        <dbReference type="ARBA" id="ARBA00008016"/>
    </source>
</evidence>
<keyword evidence="5 9" id="KW-0235">DNA replication</keyword>